<evidence type="ECO:0000256" key="3">
    <source>
        <dbReference type="ARBA" id="ARBA00017467"/>
    </source>
</evidence>
<evidence type="ECO:0000256" key="6">
    <source>
        <dbReference type="ARBA" id="ARBA00022989"/>
    </source>
</evidence>
<evidence type="ECO:0000256" key="2">
    <source>
        <dbReference type="ARBA" id="ARBA00009731"/>
    </source>
</evidence>
<dbReference type="Pfam" id="PF08660">
    <property type="entry name" value="Alg14"/>
    <property type="match status" value="1"/>
</dbReference>
<evidence type="ECO:0000313" key="8">
    <source>
        <dbReference type="EMBL" id="KAK2952135.1"/>
    </source>
</evidence>
<dbReference type="Gene3D" id="3.40.50.2000">
    <property type="entry name" value="Glycogen Phosphorylase B"/>
    <property type="match status" value="1"/>
</dbReference>
<protein>
    <recommendedName>
        <fullName evidence="3">UDP-N-acetylglucosamine transferase subunit ALG14</fullName>
    </recommendedName>
</protein>
<keyword evidence="8" id="KW-0808">Transferase</keyword>
<dbReference type="PANTHER" id="PTHR12154:SF4">
    <property type="entry name" value="UDP-N-ACETYLGLUCOSAMINE TRANSFERASE SUBUNIT ALG14 HOMOLOG"/>
    <property type="match status" value="1"/>
</dbReference>
<organism evidence="8 9">
    <name type="scientific">Blattamonas nauphoetae</name>
    <dbReference type="NCBI Taxonomy" id="2049346"/>
    <lineage>
        <taxon>Eukaryota</taxon>
        <taxon>Metamonada</taxon>
        <taxon>Preaxostyla</taxon>
        <taxon>Oxymonadida</taxon>
        <taxon>Blattamonas</taxon>
    </lineage>
</organism>
<keyword evidence="5" id="KW-0256">Endoplasmic reticulum</keyword>
<dbReference type="Proteomes" id="UP001281761">
    <property type="component" value="Unassembled WGS sequence"/>
</dbReference>
<keyword evidence="9" id="KW-1185">Reference proteome</keyword>
<proteinExistence type="inferred from homology"/>
<sequence>MKILILILLCLLVLRFFVVLPWNRLLRKKITLSPDTKKRASQRKAIIVLGSGGHTTEMLNLLTGIDLAQFTPRHYILSETDKISETKGHNFEESRGQNNSVFHRIPRSREVLQSYSSSIFTTIKSIFACIKLVITIRPDVVLTNGPGTGFPVCVAAWFLKFFWNRNLRIIFIESFCRVTSMSLTGKLLYYTPIADGIVVQWPELERKYPMSQNLGQLV</sequence>
<evidence type="ECO:0000256" key="1">
    <source>
        <dbReference type="ARBA" id="ARBA00004389"/>
    </source>
</evidence>
<gene>
    <name evidence="8" type="ORF">BLNAU_12986</name>
</gene>
<evidence type="ECO:0000256" key="5">
    <source>
        <dbReference type="ARBA" id="ARBA00022824"/>
    </source>
</evidence>
<comment type="subcellular location">
    <subcellularLocation>
        <location evidence="1">Endoplasmic reticulum membrane</location>
        <topology evidence="1">Single-pass membrane protein</topology>
    </subcellularLocation>
</comment>
<keyword evidence="7" id="KW-0472">Membrane</keyword>
<evidence type="ECO:0000256" key="4">
    <source>
        <dbReference type="ARBA" id="ARBA00022692"/>
    </source>
</evidence>
<reference evidence="8 9" key="1">
    <citation type="journal article" date="2022" name="bioRxiv">
        <title>Genomics of Preaxostyla Flagellates Illuminates Evolutionary Transitions and the Path Towards Mitochondrial Loss.</title>
        <authorList>
            <person name="Novak L.V.F."/>
            <person name="Treitli S.C."/>
            <person name="Pyrih J."/>
            <person name="Halakuc P."/>
            <person name="Pipaliya S.V."/>
            <person name="Vacek V."/>
            <person name="Brzon O."/>
            <person name="Soukal P."/>
            <person name="Eme L."/>
            <person name="Dacks J.B."/>
            <person name="Karnkowska A."/>
            <person name="Elias M."/>
            <person name="Hampl V."/>
        </authorList>
    </citation>
    <scope>NUCLEOTIDE SEQUENCE [LARGE SCALE GENOMIC DNA]</scope>
    <source>
        <strain evidence="8">NAU3</strain>
        <tissue evidence="8">Gut</tissue>
    </source>
</reference>
<comment type="caution">
    <text evidence="8">The sequence shown here is derived from an EMBL/GenBank/DDBJ whole genome shotgun (WGS) entry which is preliminary data.</text>
</comment>
<dbReference type="EMBL" id="JARBJD010000108">
    <property type="protein sequence ID" value="KAK2952135.1"/>
    <property type="molecule type" value="Genomic_DNA"/>
</dbReference>
<name>A0ABQ9XPS9_9EUKA</name>
<evidence type="ECO:0000256" key="7">
    <source>
        <dbReference type="ARBA" id="ARBA00023136"/>
    </source>
</evidence>
<keyword evidence="6" id="KW-1133">Transmembrane helix</keyword>
<dbReference type="GO" id="GO:0016740">
    <property type="term" value="F:transferase activity"/>
    <property type="evidence" value="ECO:0007669"/>
    <property type="project" value="UniProtKB-KW"/>
</dbReference>
<accession>A0ABQ9XPS9</accession>
<evidence type="ECO:0000313" key="9">
    <source>
        <dbReference type="Proteomes" id="UP001281761"/>
    </source>
</evidence>
<dbReference type="PANTHER" id="PTHR12154">
    <property type="entry name" value="GLYCOSYL TRANSFERASE-RELATED"/>
    <property type="match status" value="1"/>
</dbReference>
<comment type="similarity">
    <text evidence="2">Belongs to the ALG14 family.</text>
</comment>
<dbReference type="InterPro" id="IPR013969">
    <property type="entry name" value="Oligosacch_biosynth_Alg14"/>
</dbReference>
<keyword evidence="4" id="KW-0812">Transmembrane</keyword>